<dbReference type="Proteomes" id="UP000235122">
    <property type="component" value="Unassembled WGS sequence"/>
</dbReference>
<evidence type="ECO:0000256" key="2">
    <source>
        <dbReference type="PIRSR" id="PIRSR613078-2"/>
    </source>
</evidence>
<sequence>MSQIVFLRHGQTDYNLQRRYQGRIDIGLNQTGRQQAARAARVLAEEFDFERIVSSPLSRAKVTARAVADLVGLAVEVDDRLLERSYGLVEGHTFGEFQSEFSQEYSFYKESGECPRLRIEPRAQVAERISAAISEIAAHLEGTALVVSHGSAISQGIAGVLGLDASSWQGIGGPDNCHWSVLASAKRTPGWRITHHNLGV</sequence>
<dbReference type="GeneID" id="35867108"/>
<protein>
    <submittedName>
        <fullName evidence="3">Histidine phosphatase family protein</fullName>
    </submittedName>
</protein>
<dbReference type="Gene3D" id="3.40.50.1240">
    <property type="entry name" value="Phosphoglycerate mutase-like"/>
    <property type="match status" value="1"/>
</dbReference>
<dbReference type="InterPro" id="IPR050275">
    <property type="entry name" value="PGM_Phosphatase"/>
</dbReference>
<dbReference type="SUPFAM" id="SSF53254">
    <property type="entry name" value="Phosphoglycerate mutase-like"/>
    <property type="match status" value="1"/>
</dbReference>
<evidence type="ECO:0000313" key="3">
    <source>
        <dbReference type="EMBL" id="PKY71664.1"/>
    </source>
</evidence>
<dbReference type="InterPro" id="IPR013078">
    <property type="entry name" value="His_Pase_superF_clade-1"/>
</dbReference>
<feature type="active site" description="Proton donor/acceptor" evidence="1">
    <location>
        <position position="83"/>
    </location>
</feature>
<feature type="binding site" evidence="2">
    <location>
        <begin position="8"/>
        <end position="15"/>
    </location>
    <ligand>
        <name>substrate</name>
    </ligand>
</feature>
<gene>
    <name evidence="3" type="ORF">CYJ19_10640</name>
</gene>
<organism evidence="3 4">
    <name type="scientific">Winkia neuii</name>
    <dbReference type="NCBI Taxonomy" id="33007"/>
    <lineage>
        <taxon>Bacteria</taxon>
        <taxon>Bacillati</taxon>
        <taxon>Actinomycetota</taxon>
        <taxon>Actinomycetes</taxon>
        <taxon>Actinomycetales</taxon>
        <taxon>Actinomycetaceae</taxon>
        <taxon>Winkia</taxon>
    </lineage>
</organism>
<dbReference type="EMBL" id="PKKO01000006">
    <property type="protein sequence ID" value="PKY71664.1"/>
    <property type="molecule type" value="Genomic_DNA"/>
</dbReference>
<dbReference type="CDD" id="cd07067">
    <property type="entry name" value="HP_PGM_like"/>
    <property type="match status" value="1"/>
</dbReference>
<feature type="binding site" evidence="2">
    <location>
        <begin position="83"/>
        <end position="86"/>
    </location>
    <ligand>
        <name>substrate</name>
    </ligand>
</feature>
<evidence type="ECO:0000256" key="1">
    <source>
        <dbReference type="PIRSR" id="PIRSR613078-1"/>
    </source>
</evidence>
<dbReference type="GO" id="GO:0016791">
    <property type="term" value="F:phosphatase activity"/>
    <property type="evidence" value="ECO:0007669"/>
    <property type="project" value="TreeGrafter"/>
</dbReference>
<proteinExistence type="predicted"/>
<reference evidence="3 4" key="1">
    <citation type="submission" date="2017-12" db="EMBL/GenBank/DDBJ databases">
        <title>Phylogenetic diversity of female urinary microbiome.</title>
        <authorList>
            <person name="Thomas-White K."/>
            <person name="Wolfe A.J."/>
        </authorList>
    </citation>
    <scope>NUCLEOTIDE SEQUENCE [LARGE SCALE GENOMIC DNA]</scope>
    <source>
        <strain evidence="3 4">UMB0402</strain>
    </source>
</reference>
<dbReference type="GO" id="GO:0005737">
    <property type="term" value="C:cytoplasm"/>
    <property type="evidence" value="ECO:0007669"/>
    <property type="project" value="TreeGrafter"/>
</dbReference>
<dbReference type="InterPro" id="IPR029033">
    <property type="entry name" value="His_PPase_superfam"/>
</dbReference>
<evidence type="ECO:0000313" key="4">
    <source>
        <dbReference type="Proteomes" id="UP000235122"/>
    </source>
</evidence>
<dbReference type="PANTHER" id="PTHR48100">
    <property type="entry name" value="BROAD-SPECIFICITY PHOSPHATASE YOR283W-RELATED"/>
    <property type="match status" value="1"/>
</dbReference>
<dbReference type="PANTHER" id="PTHR48100:SF62">
    <property type="entry name" value="GLUCOSYL-3-PHOSPHOGLYCERATE PHOSPHATASE"/>
    <property type="match status" value="1"/>
</dbReference>
<keyword evidence="4" id="KW-1185">Reference proteome</keyword>
<dbReference type="SMART" id="SM00855">
    <property type="entry name" value="PGAM"/>
    <property type="match status" value="1"/>
</dbReference>
<dbReference type="STRING" id="33007.HMPREF3198_01956"/>
<accession>A0A2I1IKL8</accession>
<name>A0A2I1IKL8_9ACTO</name>
<feature type="binding site" evidence="2">
    <location>
        <position position="59"/>
    </location>
    <ligand>
        <name>substrate</name>
    </ligand>
</feature>
<comment type="caution">
    <text evidence="3">The sequence shown here is derived from an EMBL/GenBank/DDBJ whole genome shotgun (WGS) entry which is preliminary data.</text>
</comment>
<dbReference type="AlphaFoldDB" id="A0A2I1IKL8"/>
<dbReference type="Pfam" id="PF00300">
    <property type="entry name" value="His_Phos_1"/>
    <property type="match status" value="1"/>
</dbReference>
<dbReference type="RefSeq" id="WP_024331461.1">
    <property type="nucleotide sequence ID" value="NZ_JASOXK010000004.1"/>
</dbReference>
<feature type="active site" description="Tele-phosphohistidine intermediate" evidence="1">
    <location>
        <position position="9"/>
    </location>
</feature>